<evidence type="ECO:0000256" key="3">
    <source>
        <dbReference type="ARBA" id="ARBA00022692"/>
    </source>
</evidence>
<dbReference type="STRING" id="1263082.A0A068RYB2"/>
<organism evidence="10 11">
    <name type="scientific">Lichtheimia corymbifera JMRC:FSU:9682</name>
    <dbReference type="NCBI Taxonomy" id="1263082"/>
    <lineage>
        <taxon>Eukaryota</taxon>
        <taxon>Fungi</taxon>
        <taxon>Fungi incertae sedis</taxon>
        <taxon>Mucoromycota</taxon>
        <taxon>Mucoromycotina</taxon>
        <taxon>Mucoromycetes</taxon>
        <taxon>Mucorales</taxon>
        <taxon>Lichtheimiaceae</taxon>
        <taxon>Lichtheimia</taxon>
    </lineage>
</organism>
<evidence type="ECO:0000256" key="8">
    <source>
        <dbReference type="SAM" id="Phobius"/>
    </source>
</evidence>
<comment type="similarity">
    <text evidence="6">Belongs to the major facilitator superfamily. Allantoate permease family.</text>
</comment>
<dbReference type="GO" id="GO:0016020">
    <property type="term" value="C:membrane"/>
    <property type="evidence" value="ECO:0007669"/>
    <property type="project" value="UniProtKB-SubCell"/>
</dbReference>
<feature type="transmembrane region" description="Helical" evidence="8">
    <location>
        <begin position="123"/>
        <end position="145"/>
    </location>
</feature>
<dbReference type="Gene3D" id="1.20.1250.20">
    <property type="entry name" value="MFS general substrate transporter like domains"/>
    <property type="match status" value="2"/>
</dbReference>
<dbReference type="SUPFAM" id="SSF103473">
    <property type="entry name" value="MFS general substrate transporter"/>
    <property type="match status" value="1"/>
</dbReference>
<feature type="transmembrane region" description="Helical" evidence="8">
    <location>
        <begin position="151"/>
        <end position="173"/>
    </location>
</feature>
<protein>
    <submittedName>
        <fullName evidence="10">Pantothenate transporter liz1</fullName>
    </submittedName>
</protein>
<feature type="transmembrane region" description="Helical" evidence="8">
    <location>
        <begin position="287"/>
        <end position="310"/>
    </location>
</feature>
<feature type="region of interest" description="Disordered" evidence="7">
    <location>
        <begin position="474"/>
        <end position="498"/>
    </location>
</feature>
<gene>
    <name evidence="10" type="ORF">LCOR_05805.1</name>
</gene>
<dbReference type="Pfam" id="PF07690">
    <property type="entry name" value="MFS_1"/>
    <property type="match status" value="1"/>
</dbReference>
<dbReference type="PROSITE" id="PS50850">
    <property type="entry name" value="MFS"/>
    <property type="match status" value="1"/>
</dbReference>
<feature type="transmembrane region" description="Helical" evidence="8">
    <location>
        <begin position="185"/>
        <end position="205"/>
    </location>
</feature>
<reference evidence="10" key="1">
    <citation type="submission" date="2013-08" db="EMBL/GenBank/DDBJ databases">
        <title>Gene expansion shapes genome architecture in the human pathogen Lichtheimia corymbifera: an evolutionary genomics analysis in the ancient terrestrial Mucorales (Mucoromycotina).</title>
        <authorList>
            <person name="Schwartze V.U."/>
            <person name="Winter S."/>
            <person name="Shelest E."/>
            <person name="Marcet-Houben M."/>
            <person name="Horn F."/>
            <person name="Wehner S."/>
            <person name="Hoffmann K."/>
            <person name="Riege K."/>
            <person name="Sammeth M."/>
            <person name="Nowrousian M."/>
            <person name="Valiante V."/>
            <person name="Linde J."/>
            <person name="Jacobsen I.D."/>
            <person name="Marz M."/>
            <person name="Brakhage A.A."/>
            <person name="Gabaldon T."/>
            <person name="Bocker S."/>
            <person name="Voigt K."/>
        </authorList>
    </citation>
    <scope>NUCLEOTIDE SEQUENCE [LARGE SCALE GENOMIC DNA]</scope>
    <source>
        <strain evidence="10">FSU 9682</strain>
    </source>
</reference>
<evidence type="ECO:0000256" key="6">
    <source>
        <dbReference type="ARBA" id="ARBA00037968"/>
    </source>
</evidence>
<dbReference type="FunFam" id="1.20.1250.20:FF:000065">
    <property type="entry name" value="Putative MFS pantothenate transporter"/>
    <property type="match status" value="1"/>
</dbReference>
<evidence type="ECO:0000256" key="4">
    <source>
        <dbReference type="ARBA" id="ARBA00022989"/>
    </source>
</evidence>
<evidence type="ECO:0000313" key="10">
    <source>
        <dbReference type="EMBL" id="CDH54572.1"/>
    </source>
</evidence>
<dbReference type="GO" id="GO:0022857">
    <property type="term" value="F:transmembrane transporter activity"/>
    <property type="evidence" value="ECO:0007669"/>
    <property type="project" value="InterPro"/>
</dbReference>
<feature type="transmembrane region" description="Helical" evidence="8">
    <location>
        <begin position="378"/>
        <end position="400"/>
    </location>
</feature>
<keyword evidence="5 8" id="KW-0472">Membrane</keyword>
<dbReference type="Proteomes" id="UP000027586">
    <property type="component" value="Unassembled WGS sequence"/>
</dbReference>
<comment type="subcellular location">
    <subcellularLocation>
        <location evidence="1">Membrane</location>
        <topology evidence="1">Multi-pass membrane protein</topology>
    </subcellularLocation>
</comment>
<evidence type="ECO:0000256" key="1">
    <source>
        <dbReference type="ARBA" id="ARBA00004141"/>
    </source>
</evidence>
<dbReference type="PANTHER" id="PTHR43791">
    <property type="entry name" value="PERMEASE-RELATED"/>
    <property type="match status" value="1"/>
</dbReference>
<feature type="transmembrane region" description="Helical" evidence="8">
    <location>
        <begin position="330"/>
        <end position="347"/>
    </location>
</feature>
<dbReference type="InterPro" id="IPR020846">
    <property type="entry name" value="MFS_dom"/>
</dbReference>
<evidence type="ECO:0000256" key="5">
    <source>
        <dbReference type="ARBA" id="ARBA00023136"/>
    </source>
</evidence>
<evidence type="ECO:0000313" key="11">
    <source>
        <dbReference type="Proteomes" id="UP000027586"/>
    </source>
</evidence>
<feature type="domain" description="Major facilitator superfamily (MFS) profile" evidence="9">
    <location>
        <begin position="57"/>
        <end position="474"/>
    </location>
</feature>
<comment type="caution">
    <text evidence="10">The sequence shown here is derived from an EMBL/GenBank/DDBJ whole genome shotgun (WGS) entry which is preliminary data.</text>
</comment>
<evidence type="ECO:0000259" key="9">
    <source>
        <dbReference type="PROSITE" id="PS50850"/>
    </source>
</evidence>
<keyword evidence="2" id="KW-0813">Transport</keyword>
<keyword evidence="4 8" id="KW-1133">Transmembrane helix</keyword>
<dbReference type="InterPro" id="IPR011701">
    <property type="entry name" value="MFS"/>
</dbReference>
<feature type="compositionally biased region" description="Basic and acidic residues" evidence="7">
    <location>
        <begin position="474"/>
        <end position="486"/>
    </location>
</feature>
<keyword evidence="3 8" id="KW-0812">Transmembrane</keyword>
<dbReference type="InterPro" id="IPR036259">
    <property type="entry name" value="MFS_trans_sf"/>
</dbReference>
<feature type="transmembrane region" description="Helical" evidence="8">
    <location>
        <begin position="412"/>
        <end position="434"/>
    </location>
</feature>
<evidence type="ECO:0000256" key="2">
    <source>
        <dbReference type="ARBA" id="ARBA00022448"/>
    </source>
</evidence>
<proteinExistence type="inferred from homology"/>
<name>A0A068RYB2_9FUNG</name>
<dbReference type="AlphaFoldDB" id="A0A068RYB2"/>
<dbReference type="OrthoDB" id="3639251at2759"/>
<sequence length="498" mass="55673">MPSTPLFSGDADNLFSQHTIDNETHEELEMRAATITTPIAINKHDEAALVSRLDKRLLCFAMLGNLVKTMDNTNINSAFISGMEQELDMHGVDFNWLTVLFMIGYLSMQIPSNMLLSRVRPSLYLPMMEIAWGILTLGMACVPSVHMAYILRFFLGAFEAGFYPGIVFLVGTWYSRKELGKRNAWITMCGSLGGALTGLMQAGLLKWFDGTLGISGWRWMFVVDAALTFLLALYGYKYLPDYPDNTLWLSQKERTLAVERLQREGHETKSGSLPTMALLRKIIRNKFLYFFVPGWTLTHLAVGASHVLGIVAKKSGYDAITANLFTSPDLIISMLAGITNGFLSDYLGSRLMCILPQLGIAAIAYSLLVIFVQPFGFLYFGFILMHASLAATAPVIMTWASEIIRENVEQRAISIAIMNTSSSAMYTWAPLVLWPVTDAPFYRTGFRAGFAFVIASAICFAIIGWLIRNDPSRKPKEEDDIHREDDIPLLMAQEERHS</sequence>
<feature type="transmembrane region" description="Helical" evidence="8">
    <location>
        <begin position="94"/>
        <end position="116"/>
    </location>
</feature>
<dbReference type="PANTHER" id="PTHR43791:SF39">
    <property type="entry name" value="TRANSPORTER LIZ1_SEO1, PUTATIVE (AFU_ORTHOLOGUE AFUA_3G00980)-RELATED"/>
    <property type="match status" value="1"/>
</dbReference>
<keyword evidence="11" id="KW-1185">Reference proteome</keyword>
<feature type="transmembrane region" description="Helical" evidence="8">
    <location>
        <begin position="446"/>
        <end position="467"/>
    </location>
</feature>
<feature type="transmembrane region" description="Helical" evidence="8">
    <location>
        <begin position="217"/>
        <end position="236"/>
    </location>
</feature>
<dbReference type="EMBL" id="CBTN010000024">
    <property type="protein sequence ID" value="CDH54572.1"/>
    <property type="molecule type" value="Genomic_DNA"/>
</dbReference>
<evidence type="ECO:0000256" key="7">
    <source>
        <dbReference type="SAM" id="MobiDB-lite"/>
    </source>
</evidence>
<dbReference type="VEuPathDB" id="FungiDB:LCOR_05805.1"/>
<accession>A0A068RYB2</accession>
<feature type="transmembrane region" description="Helical" evidence="8">
    <location>
        <begin position="354"/>
        <end position="372"/>
    </location>
</feature>